<sequence>MTPAPSVAAFDNATLRELPIDAEPRNFVRSAVPGACFSRIAPTPIDAPELVVVSRDALRLVAIDVFKNSKNSTAEQPASDDAGQWLPAEDLETLVPFLAGNQLFEGSETAAQCYCGHQFGFFTGQLGDGAAVYLGEIVQQQPGSNRSERWEMQIKGAGLTPYSRSADGRKVLRSTLREFLASEHMHALGIPTTRAGSVVVSHKTQVLRDMFYDGNAKVEPCAVVLRVARTFIRFGSFEIFKDTDPHSGRRGPSAHVPNKSDMMNQMLNFVIRQYFGDIWEKYDSDRERRRAFFREVVERTARLVAKWQAVGFCHGVLNTDNMSIVGDTLDYGPYGFMKHFNPAHVCNSSDSDGRYRYETQPEICKWNCGVLADQLALVMDRQDLDAGLARFESTYHTEYYRLMREKLGLKHKFFPTEDQQLVDSLFSTMASTGADFTCTFRSLISLQAFGESHDAVVAELVEISESLEQVKQRMTTFTDAQYEMVKMIYTKSPAQASQYGITAATLEHMDRERAARAQLDAMSAADRRQFVHAEWSKWIAAYAKRVREEFETTPDVAGELDRKTRMSRVNPLFVLRNHVAQSAIDFAMEGSYDQVEHIFNLLTHPYDEGSACDRQYALPSTTSLRVSCSS</sequence>
<dbReference type="PANTHER" id="PTHR12153:SF15">
    <property type="entry name" value="PROTEIN ADENYLYLTRANSFERASE SELO, MITOCHONDRIAL"/>
    <property type="match status" value="1"/>
</dbReference>
<protein>
    <recommendedName>
        <fullName evidence="9">Selenoprotein O</fullName>
    </recommendedName>
</protein>
<evidence type="ECO:0000256" key="7">
    <source>
        <dbReference type="ARBA" id="ARBA00022840"/>
    </source>
</evidence>
<dbReference type="PANTHER" id="PTHR12153">
    <property type="entry name" value="SELENOPROTEIN O"/>
    <property type="match status" value="1"/>
</dbReference>
<reference evidence="10" key="2">
    <citation type="journal article" date="2023" name="Microbiol Resour">
        <title>Decontamination and Annotation of the Draft Genome Sequence of the Oomycete Lagenidium giganteum ARSEF 373.</title>
        <authorList>
            <person name="Morgan W.R."/>
            <person name="Tartar A."/>
        </authorList>
    </citation>
    <scope>NUCLEOTIDE SEQUENCE</scope>
    <source>
        <strain evidence="10">ARSEF 373</strain>
    </source>
</reference>
<evidence type="ECO:0000256" key="4">
    <source>
        <dbReference type="ARBA" id="ARBA00022695"/>
    </source>
</evidence>
<dbReference type="Pfam" id="PF02696">
    <property type="entry name" value="SelO"/>
    <property type="match status" value="1"/>
</dbReference>
<dbReference type="EMBL" id="DAKRPA010000230">
    <property type="protein sequence ID" value="DAZ94836.1"/>
    <property type="molecule type" value="Genomic_DNA"/>
</dbReference>
<dbReference type="HAMAP" id="MF_00692">
    <property type="entry name" value="SelO"/>
    <property type="match status" value="1"/>
</dbReference>
<name>A0AAV2YMY8_9STRA</name>
<dbReference type="GO" id="GO:0005524">
    <property type="term" value="F:ATP binding"/>
    <property type="evidence" value="ECO:0007669"/>
    <property type="project" value="UniProtKB-KW"/>
</dbReference>
<evidence type="ECO:0000256" key="5">
    <source>
        <dbReference type="ARBA" id="ARBA00022723"/>
    </source>
</evidence>
<comment type="cofactor">
    <cofactor evidence="1">
        <name>Mg(2+)</name>
        <dbReference type="ChEBI" id="CHEBI:18420"/>
    </cofactor>
</comment>
<evidence type="ECO:0000313" key="10">
    <source>
        <dbReference type="EMBL" id="DAZ94836.1"/>
    </source>
</evidence>
<keyword evidence="11" id="KW-1185">Reference proteome</keyword>
<keyword evidence="4" id="KW-0548">Nucleotidyltransferase</keyword>
<dbReference type="GO" id="GO:0016779">
    <property type="term" value="F:nucleotidyltransferase activity"/>
    <property type="evidence" value="ECO:0007669"/>
    <property type="project" value="UniProtKB-KW"/>
</dbReference>
<accession>A0AAV2YMY8</accession>
<dbReference type="Proteomes" id="UP001146120">
    <property type="component" value="Unassembled WGS sequence"/>
</dbReference>
<proteinExistence type="inferred from homology"/>
<keyword evidence="6" id="KW-0547">Nucleotide-binding</keyword>
<dbReference type="InterPro" id="IPR003846">
    <property type="entry name" value="SelO"/>
</dbReference>
<evidence type="ECO:0000256" key="3">
    <source>
        <dbReference type="ARBA" id="ARBA00022679"/>
    </source>
</evidence>
<evidence type="ECO:0000256" key="2">
    <source>
        <dbReference type="ARBA" id="ARBA00009747"/>
    </source>
</evidence>
<dbReference type="AlphaFoldDB" id="A0AAV2YMY8"/>
<gene>
    <name evidence="10" type="ORF">N0F65_012525</name>
</gene>
<comment type="caution">
    <text evidence="10">The sequence shown here is derived from an EMBL/GenBank/DDBJ whole genome shotgun (WGS) entry which is preliminary data.</text>
</comment>
<evidence type="ECO:0000256" key="9">
    <source>
        <dbReference type="ARBA" id="ARBA00031547"/>
    </source>
</evidence>
<keyword evidence="8" id="KW-0460">Magnesium</keyword>
<evidence type="ECO:0000256" key="6">
    <source>
        <dbReference type="ARBA" id="ARBA00022741"/>
    </source>
</evidence>
<dbReference type="GO" id="GO:0046872">
    <property type="term" value="F:metal ion binding"/>
    <property type="evidence" value="ECO:0007669"/>
    <property type="project" value="UniProtKB-KW"/>
</dbReference>
<reference evidence="10" key="1">
    <citation type="submission" date="2022-11" db="EMBL/GenBank/DDBJ databases">
        <authorList>
            <person name="Morgan W.R."/>
            <person name="Tartar A."/>
        </authorList>
    </citation>
    <scope>NUCLEOTIDE SEQUENCE</scope>
    <source>
        <strain evidence="10">ARSEF 373</strain>
    </source>
</reference>
<comment type="similarity">
    <text evidence="2">Belongs to the SELO family.</text>
</comment>
<keyword evidence="5" id="KW-0479">Metal-binding</keyword>
<evidence type="ECO:0000256" key="8">
    <source>
        <dbReference type="ARBA" id="ARBA00022842"/>
    </source>
</evidence>
<keyword evidence="3" id="KW-0808">Transferase</keyword>
<evidence type="ECO:0000313" key="11">
    <source>
        <dbReference type="Proteomes" id="UP001146120"/>
    </source>
</evidence>
<evidence type="ECO:0000256" key="1">
    <source>
        <dbReference type="ARBA" id="ARBA00001946"/>
    </source>
</evidence>
<organism evidence="10 11">
    <name type="scientific">Lagenidium giganteum</name>
    <dbReference type="NCBI Taxonomy" id="4803"/>
    <lineage>
        <taxon>Eukaryota</taxon>
        <taxon>Sar</taxon>
        <taxon>Stramenopiles</taxon>
        <taxon>Oomycota</taxon>
        <taxon>Peronosporomycetes</taxon>
        <taxon>Pythiales</taxon>
        <taxon>Pythiaceae</taxon>
    </lineage>
</organism>
<keyword evidence="7" id="KW-0067">ATP-binding</keyword>